<dbReference type="EMBL" id="MLAK01001052">
    <property type="protein sequence ID" value="OHS98485.1"/>
    <property type="molecule type" value="Genomic_DNA"/>
</dbReference>
<dbReference type="InterPro" id="IPR017441">
    <property type="entry name" value="Protein_kinase_ATP_BS"/>
</dbReference>
<dbReference type="FunFam" id="1.10.510.10:FF:000571">
    <property type="entry name" value="Maternal embryonic leucine zipper kinase"/>
    <property type="match status" value="1"/>
</dbReference>
<gene>
    <name evidence="6" type="ORF">TRFO_35077</name>
</gene>
<keyword evidence="6" id="KW-0418">Kinase</keyword>
<feature type="domain" description="Protein kinase" evidence="5">
    <location>
        <begin position="34"/>
        <end position="298"/>
    </location>
</feature>
<protein>
    <submittedName>
        <fullName evidence="6">CAMK family protein kinase</fullName>
    </submittedName>
</protein>
<evidence type="ECO:0000256" key="3">
    <source>
        <dbReference type="PROSITE-ProRule" id="PRU10141"/>
    </source>
</evidence>
<dbReference type="RefSeq" id="XP_068351622.1">
    <property type="nucleotide sequence ID" value="XM_068510045.1"/>
</dbReference>
<dbReference type="PROSITE" id="PS50011">
    <property type="entry name" value="PROTEIN_KINASE_DOM"/>
    <property type="match status" value="1"/>
</dbReference>
<evidence type="ECO:0000256" key="1">
    <source>
        <dbReference type="ARBA" id="ARBA00022741"/>
    </source>
</evidence>
<dbReference type="Pfam" id="PF00069">
    <property type="entry name" value="Pkinase"/>
    <property type="match status" value="1"/>
</dbReference>
<dbReference type="GeneID" id="94844749"/>
<accession>A0A1J4JLR9</accession>
<dbReference type="Proteomes" id="UP000179807">
    <property type="component" value="Unassembled WGS sequence"/>
</dbReference>
<dbReference type="SMART" id="SM00220">
    <property type="entry name" value="S_TKc"/>
    <property type="match status" value="1"/>
</dbReference>
<evidence type="ECO:0000259" key="5">
    <source>
        <dbReference type="PROSITE" id="PS50011"/>
    </source>
</evidence>
<comment type="similarity">
    <text evidence="4">Belongs to the protein kinase superfamily.</text>
</comment>
<dbReference type="GO" id="GO:0004674">
    <property type="term" value="F:protein serine/threonine kinase activity"/>
    <property type="evidence" value="ECO:0007669"/>
    <property type="project" value="UniProtKB-KW"/>
</dbReference>
<name>A0A1J4JLR9_9EUKA</name>
<keyword evidence="6" id="KW-0808">Transferase</keyword>
<dbReference type="AlphaFoldDB" id="A0A1J4JLR9"/>
<dbReference type="InterPro" id="IPR011009">
    <property type="entry name" value="Kinase-like_dom_sf"/>
</dbReference>
<dbReference type="InterPro" id="IPR008271">
    <property type="entry name" value="Ser/Thr_kinase_AS"/>
</dbReference>
<keyword evidence="1 3" id="KW-0547">Nucleotide-binding</keyword>
<sequence length="362" mass="41469">MIRPRRSYDSLAFVKPLSFMDSDNHDKPLKIGEYILLQKIGSGSTSKVFVSFNLKTKEYFAVKVINISKKNLPQINHEIHLMNVLKHCNIINLKEVLFSKEKSKIFLVMDYSEFGSLSNYLEKGVKFNIEIIGSIFKQIIEALSYIHSQKYTHQDIKPRNILLFSDGVAKITDFGISHSFQSLDMMNAGTPAYQAPETFDALDSFDEEDENFAENLIDPIKSDVYSLGVSLFECITNRKPYEGDSLFEIAREMRNNREIVFPPEIEITNDLQDLIKKMLELDPKKRISLNEVLNSQYFSNIDKIIPFELEKPKLPEFDPNSPFVEIKVEKYGPNSILNSSSPLLYSLSDNSLPKICSNESGF</sequence>
<dbReference type="GO" id="GO:0010506">
    <property type="term" value="P:regulation of autophagy"/>
    <property type="evidence" value="ECO:0007669"/>
    <property type="project" value="InterPro"/>
</dbReference>
<dbReference type="SUPFAM" id="SSF56112">
    <property type="entry name" value="Protein kinase-like (PK-like)"/>
    <property type="match status" value="1"/>
</dbReference>
<feature type="binding site" evidence="3">
    <location>
        <position position="63"/>
    </location>
    <ligand>
        <name>ATP</name>
        <dbReference type="ChEBI" id="CHEBI:30616"/>
    </ligand>
</feature>
<evidence type="ECO:0000256" key="4">
    <source>
        <dbReference type="RuleBase" id="RU000304"/>
    </source>
</evidence>
<dbReference type="Gene3D" id="1.10.510.10">
    <property type="entry name" value="Transferase(Phosphotransferase) domain 1"/>
    <property type="match status" value="1"/>
</dbReference>
<evidence type="ECO:0000313" key="6">
    <source>
        <dbReference type="EMBL" id="OHS98485.1"/>
    </source>
</evidence>
<comment type="caution">
    <text evidence="6">The sequence shown here is derived from an EMBL/GenBank/DDBJ whole genome shotgun (WGS) entry which is preliminary data.</text>
</comment>
<dbReference type="PANTHER" id="PTHR24348">
    <property type="entry name" value="SERINE/THREONINE-PROTEIN KINASE UNC-51-RELATED"/>
    <property type="match status" value="1"/>
</dbReference>
<evidence type="ECO:0000256" key="2">
    <source>
        <dbReference type="ARBA" id="ARBA00022840"/>
    </source>
</evidence>
<dbReference type="PROSITE" id="PS00107">
    <property type="entry name" value="PROTEIN_KINASE_ATP"/>
    <property type="match status" value="1"/>
</dbReference>
<dbReference type="PROSITE" id="PS00108">
    <property type="entry name" value="PROTEIN_KINASE_ST"/>
    <property type="match status" value="1"/>
</dbReference>
<dbReference type="GO" id="GO:0005737">
    <property type="term" value="C:cytoplasm"/>
    <property type="evidence" value="ECO:0007669"/>
    <property type="project" value="TreeGrafter"/>
</dbReference>
<dbReference type="VEuPathDB" id="TrichDB:TRFO_35077"/>
<dbReference type="InterPro" id="IPR045269">
    <property type="entry name" value="Atg1-like"/>
</dbReference>
<reference evidence="6" key="1">
    <citation type="submission" date="2016-10" db="EMBL/GenBank/DDBJ databases">
        <authorList>
            <person name="Benchimol M."/>
            <person name="Almeida L.G."/>
            <person name="Vasconcelos A.T."/>
            <person name="Perreira-Neves A."/>
            <person name="Rosa I.A."/>
            <person name="Tasca T."/>
            <person name="Bogo M.R."/>
            <person name="de Souza W."/>
        </authorList>
    </citation>
    <scope>NUCLEOTIDE SEQUENCE [LARGE SCALE GENOMIC DNA]</scope>
    <source>
        <strain evidence="6">K</strain>
    </source>
</reference>
<keyword evidence="7" id="KW-1185">Reference proteome</keyword>
<dbReference type="InterPro" id="IPR000719">
    <property type="entry name" value="Prot_kinase_dom"/>
</dbReference>
<keyword evidence="2 3" id="KW-0067">ATP-binding</keyword>
<evidence type="ECO:0000313" key="7">
    <source>
        <dbReference type="Proteomes" id="UP000179807"/>
    </source>
</evidence>
<proteinExistence type="inferred from homology"/>
<keyword evidence="4" id="KW-0723">Serine/threonine-protein kinase</keyword>
<organism evidence="6 7">
    <name type="scientific">Tritrichomonas foetus</name>
    <dbReference type="NCBI Taxonomy" id="1144522"/>
    <lineage>
        <taxon>Eukaryota</taxon>
        <taxon>Metamonada</taxon>
        <taxon>Parabasalia</taxon>
        <taxon>Tritrichomonadida</taxon>
        <taxon>Tritrichomonadidae</taxon>
        <taxon>Tritrichomonas</taxon>
    </lineage>
</organism>
<dbReference type="OrthoDB" id="4062651at2759"/>
<dbReference type="GO" id="GO:0005524">
    <property type="term" value="F:ATP binding"/>
    <property type="evidence" value="ECO:0007669"/>
    <property type="project" value="UniProtKB-UniRule"/>
</dbReference>